<dbReference type="PRINTS" id="PR00455">
    <property type="entry name" value="HTHTETR"/>
</dbReference>
<evidence type="ECO:0000256" key="3">
    <source>
        <dbReference type="ARBA" id="ARBA00023163"/>
    </source>
</evidence>
<keyword evidence="1" id="KW-0805">Transcription regulation</keyword>
<evidence type="ECO:0000313" key="8">
    <source>
        <dbReference type="Proteomes" id="UP000295705"/>
    </source>
</evidence>
<evidence type="ECO:0000259" key="6">
    <source>
        <dbReference type="PROSITE" id="PS50977"/>
    </source>
</evidence>
<dbReference type="Gene3D" id="1.10.357.10">
    <property type="entry name" value="Tetracycline Repressor, domain 2"/>
    <property type="match status" value="1"/>
</dbReference>
<feature type="DNA-binding region" description="H-T-H motif" evidence="4">
    <location>
        <begin position="47"/>
        <end position="66"/>
    </location>
</feature>
<reference evidence="7 8" key="1">
    <citation type="submission" date="2019-03" db="EMBL/GenBank/DDBJ databases">
        <title>Genomic Encyclopedia of Type Strains, Phase IV (KMG-IV): sequencing the most valuable type-strain genomes for metagenomic binning, comparative biology and taxonomic classification.</title>
        <authorList>
            <person name="Goeker M."/>
        </authorList>
    </citation>
    <scope>NUCLEOTIDE SEQUENCE [LARGE SCALE GENOMIC DNA]</scope>
    <source>
        <strain evidence="7 8">DSM 45775</strain>
    </source>
</reference>
<dbReference type="GO" id="GO:0003700">
    <property type="term" value="F:DNA-binding transcription factor activity"/>
    <property type="evidence" value="ECO:0007669"/>
    <property type="project" value="TreeGrafter"/>
</dbReference>
<dbReference type="SUPFAM" id="SSF46689">
    <property type="entry name" value="Homeodomain-like"/>
    <property type="match status" value="1"/>
</dbReference>
<keyword evidence="3" id="KW-0804">Transcription</keyword>
<sequence>MVTRVPGRGRPSPPAHAPRAEQVRETRRRILVAARDMFVRRGYAGATVDAIAHRAGVSPQTVYNAVGGKAEVLKAVYDVALAGDDEPVPVNDRPHAVAMRAAPDAATALRLYAQMGRQMLERAGPLLVTVYVDAPQQDAQVRAFVEVIEAERRAGTGAVAGWIAERFGLRDGVSVAEARDVLWTLLAPETAHRLVDLCGWSPARWEVWIARTATEALCGA</sequence>
<dbReference type="EMBL" id="SNYO01000004">
    <property type="protein sequence ID" value="TDQ58264.1"/>
    <property type="molecule type" value="Genomic_DNA"/>
</dbReference>
<dbReference type="InterPro" id="IPR001647">
    <property type="entry name" value="HTH_TetR"/>
</dbReference>
<feature type="region of interest" description="Disordered" evidence="5">
    <location>
        <begin position="1"/>
        <end position="24"/>
    </location>
</feature>
<dbReference type="InterPro" id="IPR050109">
    <property type="entry name" value="HTH-type_TetR-like_transc_reg"/>
</dbReference>
<dbReference type="InterPro" id="IPR009057">
    <property type="entry name" value="Homeodomain-like_sf"/>
</dbReference>
<dbReference type="PANTHER" id="PTHR30055:SF234">
    <property type="entry name" value="HTH-TYPE TRANSCRIPTIONAL REGULATOR BETI"/>
    <property type="match status" value="1"/>
</dbReference>
<comment type="caution">
    <text evidence="7">The sequence shown here is derived from an EMBL/GenBank/DDBJ whole genome shotgun (WGS) entry which is preliminary data.</text>
</comment>
<protein>
    <submittedName>
        <fullName evidence="7">TetR family transcriptional regulator</fullName>
    </submittedName>
</protein>
<keyword evidence="8" id="KW-1185">Reference proteome</keyword>
<organism evidence="7 8">
    <name type="scientific">Actinomycetospora succinea</name>
    <dbReference type="NCBI Taxonomy" id="663603"/>
    <lineage>
        <taxon>Bacteria</taxon>
        <taxon>Bacillati</taxon>
        <taxon>Actinomycetota</taxon>
        <taxon>Actinomycetes</taxon>
        <taxon>Pseudonocardiales</taxon>
        <taxon>Pseudonocardiaceae</taxon>
        <taxon>Actinomycetospora</taxon>
    </lineage>
</organism>
<accession>A0A4R6VC73</accession>
<dbReference type="GO" id="GO:0000976">
    <property type="term" value="F:transcription cis-regulatory region binding"/>
    <property type="evidence" value="ECO:0007669"/>
    <property type="project" value="TreeGrafter"/>
</dbReference>
<dbReference type="PANTHER" id="PTHR30055">
    <property type="entry name" value="HTH-TYPE TRANSCRIPTIONAL REGULATOR RUTR"/>
    <property type="match status" value="1"/>
</dbReference>
<gene>
    <name evidence="7" type="ORF">EV188_1043</name>
</gene>
<evidence type="ECO:0000256" key="1">
    <source>
        <dbReference type="ARBA" id="ARBA00023015"/>
    </source>
</evidence>
<keyword evidence="2 4" id="KW-0238">DNA-binding</keyword>
<evidence type="ECO:0000256" key="4">
    <source>
        <dbReference type="PROSITE-ProRule" id="PRU00335"/>
    </source>
</evidence>
<dbReference type="AlphaFoldDB" id="A0A4R6VC73"/>
<evidence type="ECO:0000256" key="2">
    <source>
        <dbReference type="ARBA" id="ARBA00023125"/>
    </source>
</evidence>
<proteinExistence type="predicted"/>
<name>A0A4R6VC73_9PSEU</name>
<feature type="domain" description="HTH tetR-type" evidence="6">
    <location>
        <begin position="24"/>
        <end position="84"/>
    </location>
</feature>
<evidence type="ECO:0000256" key="5">
    <source>
        <dbReference type="SAM" id="MobiDB-lite"/>
    </source>
</evidence>
<dbReference type="PROSITE" id="PS50977">
    <property type="entry name" value="HTH_TETR_2"/>
    <property type="match status" value="1"/>
</dbReference>
<dbReference type="Pfam" id="PF00440">
    <property type="entry name" value="TetR_N"/>
    <property type="match status" value="1"/>
</dbReference>
<evidence type="ECO:0000313" key="7">
    <source>
        <dbReference type="EMBL" id="TDQ58264.1"/>
    </source>
</evidence>
<dbReference type="Proteomes" id="UP000295705">
    <property type="component" value="Unassembled WGS sequence"/>
</dbReference>